<dbReference type="STRING" id="363999.A0A439D566"/>
<dbReference type="PANTHER" id="PTHR23502:SF38">
    <property type="entry name" value="POLYAMINE TRANSPORTER 4"/>
    <property type="match status" value="1"/>
</dbReference>
<keyword evidence="2 6" id="KW-0812">Transmembrane</keyword>
<dbReference type="GO" id="GO:0015606">
    <property type="term" value="F:spermidine transmembrane transporter activity"/>
    <property type="evidence" value="ECO:0007669"/>
    <property type="project" value="TreeGrafter"/>
</dbReference>
<dbReference type="PROSITE" id="PS50850">
    <property type="entry name" value="MFS"/>
    <property type="match status" value="1"/>
</dbReference>
<dbReference type="Gene3D" id="1.20.1250.20">
    <property type="entry name" value="MFS general substrate transporter like domains"/>
    <property type="match status" value="1"/>
</dbReference>
<proteinExistence type="predicted"/>
<feature type="transmembrane region" description="Helical" evidence="6">
    <location>
        <begin position="190"/>
        <end position="212"/>
    </location>
</feature>
<dbReference type="SUPFAM" id="SSF103473">
    <property type="entry name" value="MFS general substrate transporter"/>
    <property type="match status" value="1"/>
</dbReference>
<evidence type="ECO:0000313" key="9">
    <source>
        <dbReference type="Proteomes" id="UP000286045"/>
    </source>
</evidence>
<dbReference type="GO" id="GO:0000297">
    <property type="term" value="F:spermine transmembrane transporter activity"/>
    <property type="evidence" value="ECO:0007669"/>
    <property type="project" value="TreeGrafter"/>
</dbReference>
<dbReference type="GO" id="GO:0005886">
    <property type="term" value="C:plasma membrane"/>
    <property type="evidence" value="ECO:0007669"/>
    <property type="project" value="TreeGrafter"/>
</dbReference>
<keyword evidence="4 6" id="KW-0472">Membrane</keyword>
<dbReference type="Proteomes" id="UP000286045">
    <property type="component" value="Unassembled WGS sequence"/>
</dbReference>
<feature type="domain" description="Major facilitator superfamily (MFS) profile" evidence="7">
    <location>
        <begin position="50"/>
        <end position="489"/>
    </location>
</feature>
<protein>
    <recommendedName>
        <fullName evidence="7">Major facilitator superfamily (MFS) profile domain-containing protein</fullName>
    </recommendedName>
</protein>
<dbReference type="AlphaFoldDB" id="A0A439D566"/>
<sequence length="500" mass="54819">MVLETLDSDDNTQAQAEASSAEKVNDEVSTEFNFDDDPANPYNWPKWKKNVLLAATAIIAFTGDIHYQPGTSTTNRRIRSLQHRGLPPSNDILRRPLEMAMVDSECRSVLALGLGPIIGGPLSETTGRKAIYIGAASLGGLFALGAGFTTSFAGLSILRFFAGFAYGPSLSIGSGFLAETYTPAERGLPSLLWILSPFLGPGLGPVLGVFLVDRMGWRWTQFTLVFFSVFSLIWVLIGSESYHPVIQRRRMKQLGIPPPKSTPLIDTLRHFLSKGLFRPLHMMLTEPIVGLLSLYVAFVFGVLFNFFGAFFYIFQSVYGFTIVQSGLVFLAVALGCVIGALTIGLCDRLFYQPQVRRFPPHQVPPEYRLLPALIGSVALPVSLFIFAWTTRPSISPAVPIFAIVIFGAGNINLFVSALQYTGDVYHRTNVASATSANSLARYGLAAVFPLFSLQLYRNLGVAWASSLLGFVSIALLPLPWLLFKFGKAIRNKSKYQTATY</sequence>
<dbReference type="CDD" id="cd17323">
    <property type="entry name" value="MFS_Tpo1_MDR_like"/>
    <property type="match status" value="1"/>
</dbReference>
<feature type="transmembrane region" description="Helical" evidence="6">
    <location>
        <begin position="326"/>
        <end position="346"/>
    </location>
</feature>
<feature type="transmembrane region" description="Helical" evidence="6">
    <location>
        <begin position="367"/>
        <end position="388"/>
    </location>
</feature>
<evidence type="ECO:0000256" key="3">
    <source>
        <dbReference type="ARBA" id="ARBA00022989"/>
    </source>
</evidence>
<feature type="region of interest" description="Disordered" evidence="5">
    <location>
        <begin position="1"/>
        <end position="36"/>
    </location>
</feature>
<reference evidence="8 9" key="1">
    <citation type="submission" date="2018-12" db="EMBL/GenBank/DDBJ databases">
        <title>Draft genome sequence of Xylaria grammica IHI A82.</title>
        <authorList>
            <person name="Buettner E."/>
            <person name="Kellner H."/>
        </authorList>
    </citation>
    <scope>NUCLEOTIDE SEQUENCE [LARGE SCALE GENOMIC DNA]</scope>
    <source>
        <strain evidence="8 9">IHI A82</strain>
    </source>
</reference>
<evidence type="ECO:0000256" key="4">
    <source>
        <dbReference type="ARBA" id="ARBA00023136"/>
    </source>
</evidence>
<gene>
    <name evidence="8" type="ORF">EKO27_g5552</name>
</gene>
<evidence type="ECO:0000259" key="7">
    <source>
        <dbReference type="PROSITE" id="PS50850"/>
    </source>
</evidence>
<feature type="transmembrane region" description="Helical" evidence="6">
    <location>
        <begin position="288"/>
        <end position="314"/>
    </location>
</feature>
<accession>A0A439D566</accession>
<evidence type="ECO:0000256" key="5">
    <source>
        <dbReference type="SAM" id="MobiDB-lite"/>
    </source>
</evidence>
<evidence type="ECO:0000256" key="2">
    <source>
        <dbReference type="ARBA" id="ARBA00022692"/>
    </source>
</evidence>
<feature type="transmembrane region" description="Helical" evidence="6">
    <location>
        <begin position="439"/>
        <end position="456"/>
    </location>
</feature>
<comment type="subcellular location">
    <subcellularLocation>
        <location evidence="1">Membrane</location>
        <topology evidence="1">Multi-pass membrane protein</topology>
    </subcellularLocation>
</comment>
<organism evidence="8 9">
    <name type="scientific">Xylaria grammica</name>
    <dbReference type="NCBI Taxonomy" id="363999"/>
    <lineage>
        <taxon>Eukaryota</taxon>
        <taxon>Fungi</taxon>
        <taxon>Dikarya</taxon>
        <taxon>Ascomycota</taxon>
        <taxon>Pezizomycotina</taxon>
        <taxon>Sordariomycetes</taxon>
        <taxon>Xylariomycetidae</taxon>
        <taxon>Xylariales</taxon>
        <taxon>Xylariaceae</taxon>
        <taxon>Xylaria</taxon>
    </lineage>
</organism>
<dbReference type="EMBL" id="RYZI01000149">
    <property type="protein sequence ID" value="RWA09540.1"/>
    <property type="molecule type" value="Genomic_DNA"/>
</dbReference>
<evidence type="ECO:0000256" key="1">
    <source>
        <dbReference type="ARBA" id="ARBA00004141"/>
    </source>
</evidence>
<feature type="transmembrane region" description="Helical" evidence="6">
    <location>
        <begin position="224"/>
        <end position="242"/>
    </location>
</feature>
<keyword evidence="9" id="KW-1185">Reference proteome</keyword>
<feature type="transmembrane region" description="Helical" evidence="6">
    <location>
        <begin position="130"/>
        <end position="151"/>
    </location>
</feature>
<dbReference type="InterPro" id="IPR036259">
    <property type="entry name" value="MFS_trans_sf"/>
</dbReference>
<keyword evidence="3 6" id="KW-1133">Transmembrane helix</keyword>
<name>A0A439D566_9PEZI</name>
<dbReference type="PANTHER" id="PTHR23502">
    <property type="entry name" value="MAJOR FACILITATOR SUPERFAMILY"/>
    <property type="match status" value="1"/>
</dbReference>
<dbReference type="InterPro" id="IPR011701">
    <property type="entry name" value="MFS"/>
</dbReference>
<evidence type="ECO:0000313" key="8">
    <source>
        <dbReference type="EMBL" id="RWA09540.1"/>
    </source>
</evidence>
<feature type="transmembrane region" description="Helical" evidence="6">
    <location>
        <begin position="394"/>
        <end position="418"/>
    </location>
</feature>
<feature type="transmembrane region" description="Helical" evidence="6">
    <location>
        <begin position="157"/>
        <end position="178"/>
    </location>
</feature>
<evidence type="ECO:0000256" key="6">
    <source>
        <dbReference type="SAM" id="Phobius"/>
    </source>
</evidence>
<dbReference type="Pfam" id="PF07690">
    <property type="entry name" value="MFS_1"/>
    <property type="match status" value="1"/>
</dbReference>
<dbReference type="InterPro" id="IPR020846">
    <property type="entry name" value="MFS_dom"/>
</dbReference>
<feature type="compositionally biased region" description="Acidic residues" evidence="5">
    <location>
        <begin position="1"/>
        <end position="10"/>
    </location>
</feature>
<comment type="caution">
    <text evidence="8">The sequence shown here is derived from an EMBL/GenBank/DDBJ whole genome shotgun (WGS) entry which is preliminary data.</text>
</comment>
<feature type="transmembrane region" description="Helical" evidence="6">
    <location>
        <begin position="462"/>
        <end position="483"/>
    </location>
</feature>